<dbReference type="CDD" id="cd00093">
    <property type="entry name" value="HTH_XRE"/>
    <property type="match status" value="1"/>
</dbReference>
<accession>N0CYJ7</accession>
<evidence type="ECO:0000313" key="3">
    <source>
        <dbReference type="EMBL" id="AGK78653.1"/>
    </source>
</evidence>
<proteinExistence type="predicted"/>
<dbReference type="InterPro" id="IPR001387">
    <property type="entry name" value="Cro/C1-type_HTH"/>
</dbReference>
<sequence length="83" mass="9442">MYHEPMPPDRVRARRLQIADQLRAVRLHAEMTQESVSLRAGISLDTYNRIEQGHASPRLDTLIKIADAIGVPLEDLVRQTDQP</sequence>
<dbReference type="OrthoDB" id="3197212at2"/>
<dbReference type="GO" id="GO:0003677">
    <property type="term" value="F:DNA binding"/>
    <property type="evidence" value="ECO:0007669"/>
    <property type="project" value="UniProtKB-KW"/>
</dbReference>
<gene>
    <name evidence="3" type="ORF">SFUL_3735</name>
</gene>
<evidence type="ECO:0000259" key="2">
    <source>
        <dbReference type="PROSITE" id="PS50943"/>
    </source>
</evidence>
<dbReference type="InterPro" id="IPR050807">
    <property type="entry name" value="TransReg_Diox_bact_type"/>
</dbReference>
<dbReference type="Gene3D" id="1.10.260.40">
    <property type="entry name" value="lambda repressor-like DNA-binding domains"/>
    <property type="match status" value="1"/>
</dbReference>
<feature type="domain" description="HTH cro/C1-type" evidence="2">
    <location>
        <begin position="22"/>
        <end position="76"/>
    </location>
</feature>
<dbReference type="HOGENOM" id="CLU_066192_29_4_11"/>
<dbReference type="GO" id="GO:0005829">
    <property type="term" value="C:cytosol"/>
    <property type="evidence" value="ECO:0007669"/>
    <property type="project" value="TreeGrafter"/>
</dbReference>
<reference evidence="3 4" key="1">
    <citation type="submission" date="2013-04" db="EMBL/GenBank/DDBJ databases">
        <title>Complete genome sequence of Streptomyces fulvissimus.</title>
        <authorList>
            <person name="Myronovskyi M."/>
            <person name="Tokovenko B."/>
            <person name="Manderscheid N."/>
            <person name="Petzke L."/>
            <person name="Luzhetskyy A."/>
        </authorList>
    </citation>
    <scope>NUCLEOTIDE SEQUENCE [LARGE SCALE GENOMIC DNA]</scope>
    <source>
        <strain evidence="3 4">DSM 40593</strain>
    </source>
</reference>
<keyword evidence="1" id="KW-0238">DNA-binding</keyword>
<evidence type="ECO:0000313" key="4">
    <source>
        <dbReference type="Proteomes" id="UP000013304"/>
    </source>
</evidence>
<dbReference type="PANTHER" id="PTHR46797">
    <property type="entry name" value="HTH-TYPE TRANSCRIPTIONAL REGULATOR"/>
    <property type="match status" value="1"/>
</dbReference>
<evidence type="ECO:0000256" key="1">
    <source>
        <dbReference type="ARBA" id="ARBA00023125"/>
    </source>
</evidence>
<dbReference type="GO" id="GO:0003700">
    <property type="term" value="F:DNA-binding transcription factor activity"/>
    <property type="evidence" value="ECO:0007669"/>
    <property type="project" value="TreeGrafter"/>
</dbReference>
<dbReference type="SMART" id="SM00530">
    <property type="entry name" value="HTH_XRE"/>
    <property type="match status" value="1"/>
</dbReference>
<dbReference type="Pfam" id="PF01381">
    <property type="entry name" value="HTH_3"/>
    <property type="match status" value="1"/>
</dbReference>
<dbReference type="AlphaFoldDB" id="N0CYJ7"/>
<protein>
    <submittedName>
        <fullName evidence="3">Putative transcriptional regulator</fullName>
    </submittedName>
</protein>
<dbReference type="SUPFAM" id="SSF47413">
    <property type="entry name" value="lambda repressor-like DNA-binding domains"/>
    <property type="match status" value="1"/>
</dbReference>
<dbReference type="Proteomes" id="UP000013304">
    <property type="component" value="Chromosome"/>
</dbReference>
<name>N0CYJ7_STRMI</name>
<organism evidence="3 4">
    <name type="scientific">Streptomyces microflavus DSM 40593</name>
    <dbReference type="NCBI Taxonomy" id="1303692"/>
    <lineage>
        <taxon>Bacteria</taxon>
        <taxon>Bacillati</taxon>
        <taxon>Actinomycetota</taxon>
        <taxon>Actinomycetes</taxon>
        <taxon>Kitasatosporales</taxon>
        <taxon>Streptomycetaceae</taxon>
        <taxon>Streptomyces</taxon>
    </lineage>
</organism>
<dbReference type="EMBL" id="CP005080">
    <property type="protein sequence ID" value="AGK78653.1"/>
    <property type="molecule type" value="Genomic_DNA"/>
</dbReference>
<dbReference type="KEGG" id="sfi:SFUL_3735"/>
<dbReference type="PROSITE" id="PS50943">
    <property type="entry name" value="HTH_CROC1"/>
    <property type="match status" value="1"/>
</dbReference>
<dbReference type="PATRIC" id="fig|1303692.3.peg.3749"/>
<dbReference type="PANTHER" id="PTHR46797:SF1">
    <property type="entry name" value="METHYLPHOSPHONATE SYNTHASE"/>
    <property type="match status" value="1"/>
</dbReference>
<dbReference type="InterPro" id="IPR010982">
    <property type="entry name" value="Lambda_DNA-bd_dom_sf"/>
</dbReference>